<feature type="region of interest" description="Disordered" evidence="1">
    <location>
        <begin position="44"/>
        <end position="70"/>
    </location>
</feature>
<evidence type="ECO:0000256" key="1">
    <source>
        <dbReference type="SAM" id="MobiDB-lite"/>
    </source>
</evidence>
<name>A0A1M2V9C5_TRAPU</name>
<keyword evidence="3" id="KW-1185">Reference proteome</keyword>
<dbReference type="EMBL" id="MNAD01001555">
    <property type="protein sequence ID" value="OJT04204.1"/>
    <property type="molecule type" value="Genomic_DNA"/>
</dbReference>
<feature type="compositionally biased region" description="Basic and acidic residues" evidence="1">
    <location>
        <begin position="60"/>
        <end position="70"/>
    </location>
</feature>
<dbReference type="Proteomes" id="UP000184267">
    <property type="component" value="Unassembled WGS sequence"/>
</dbReference>
<evidence type="ECO:0000313" key="3">
    <source>
        <dbReference type="Proteomes" id="UP000184267"/>
    </source>
</evidence>
<gene>
    <name evidence="2" type="ORF">TRAPUB_5112</name>
</gene>
<reference evidence="2 3" key="1">
    <citation type="submission" date="2016-10" db="EMBL/GenBank/DDBJ databases">
        <title>Genome sequence of the basidiomycete white-rot fungus Trametes pubescens.</title>
        <authorList>
            <person name="Makela M.R."/>
            <person name="Granchi Z."/>
            <person name="Peng M."/>
            <person name="De Vries R.P."/>
            <person name="Grigoriev I."/>
            <person name="Riley R."/>
            <person name="Hilden K."/>
        </authorList>
    </citation>
    <scope>NUCLEOTIDE SEQUENCE [LARGE SCALE GENOMIC DNA]</scope>
    <source>
        <strain evidence="2 3">FBCC735</strain>
    </source>
</reference>
<evidence type="ECO:0000313" key="2">
    <source>
        <dbReference type="EMBL" id="OJT04204.1"/>
    </source>
</evidence>
<protein>
    <submittedName>
        <fullName evidence="2">Uncharacterized protein</fullName>
    </submittedName>
</protein>
<proteinExistence type="predicted"/>
<comment type="caution">
    <text evidence="2">The sequence shown here is derived from an EMBL/GenBank/DDBJ whole genome shotgun (WGS) entry which is preliminary data.</text>
</comment>
<accession>A0A1M2V9C5</accession>
<sequence length="70" mass="7797">MVPFVINVGGSEPPELPEFLGIIGGSIHSFHWDDEDLGSLEFAPPWEEHEPDSEPEGEIQEIRRDGENIA</sequence>
<organism evidence="2 3">
    <name type="scientific">Trametes pubescens</name>
    <name type="common">White-rot fungus</name>
    <dbReference type="NCBI Taxonomy" id="154538"/>
    <lineage>
        <taxon>Eukaryota</taxon>
        <taxon>Fungi</taxon>
        <taxon>Dikarya</taxon>
        <taxon>Basidiomycota</taxon>
        <taxon>Agaricomycotina</taxon>
        <taxon>Agaricomycetes</taxon>
        <taxon>Polyporales</taxon>
        <taxon>Polyporaceae</taxon>
        <taxon>Trametes</taxon>
    </lineage>
</organism>
<feature type="compositionally biased region" description="Acidic residues" evidence="1">
    <location>
        <begin position="49"/>
        <end position="59"/>
    </location>
</feature>
<dbReference type="OrthoDB" id="2758283at2759"/>
<dbReference type="AlphaFoldDB" id="A0A1M2V9C5"/>